<dbReference type="InterPro" id="IPR002052">
    <property type="entry name" value="DNA_methylase_N6_adenine_CS"/>
</dbReference>
<comment type="catalytic activity">
    <reaction evidence="8">
        <text>a 2'-deoxyadenosine in DNA + S-adenosyl-L-methionine = an N(6)-methyl-2'-deoxyadenosine in DNA + S-adenosyl-L-homocysteine + H(+)</text>
        <dbReference type="Rhea" id="RHEA:15197"/>
        <dbReference type="Rhea" id="RHEA-COMP:12418"/>
        <dbReference type="Rhea" id="RHEA-COMP:12419"/>
        <dbReference type="ChEBI" id="CHEBI:15378"/>
        <dbReference type="ChEBI" id="CHEBI:57856"/>
        <dbReference type="ChEBI" id="CHEBI:59789"/>
        <dbReference type="ChEBI" id="CHEBI:90615"/>
        <dbReference type="ChEBI" id="CHEBI:90616"/>
        <dbReference type="EC" id="2.1.1.72"/>
    </reaction>
</comment>
<dbReference type="InterPro" id="IPR052916">
    <property type="entry name" value="Type-I_RE_MTase_Subunit"/>
</dbReference>
<gene>
    <name evidence="11" type="ORF">ACFSAV_11540</name>
</gene>
<evidence type="ECO:0000256" key="8">
    <source>
        <dbReference type="ARBA" id="ARBA00047942"/>
    </source>
</evidence>
<evidence type="ECO:0000259" key="10">
    <source>
        <dbReference type="Pfam" id="PF13588"/>
    </source>
</evidence>
<dbReference type="Gene3D" id="3.90.1570.30">
    <property type="match status" value="1"/>
</dbReference>
<dbReference type="InterPro" id="IPR003356">
    <property type="entry name" value="DNA_methylase_A-5"/>
</dbReference>
<protein>
    <recommendedName>
        <fullName evidence="2">site-specific DNA-methyltransferase (adenine-specific)</fullName>
        <ecNumber evidence="2">2.1.1.72</ecNumber>
    </recommendedName>
</protein>
<comment type="caution">
    <text evidence="11">The sequence shown here is derived from an EMBL/GenBank/DDBJ whole genome shotgun (WGS) entry which is preliminary data.</text>
</comment>
<dbReference type="InterPro" id="IPR038333">
    <property type="entry name" value="T1MK-like_N_sf"/>
</dbReference>
<keyword evidence="6" id="KW-0680">Restriction system</keyword>
<dbReference type="Gene3D" id="3.90.220.20">
    <property type="entry name" value="DNA methylase specificity domains"/>
    <property type="match status" value="1"/>
</dbReference>
<evidence type="ECO:0000256" key="7">
    <source>
        <dbReference type="ARBA" id="ARBA00023125"/>
    </source>
</evidence>
<keyword evidence="4" id="KW-0808">Transferase</keyword>
<dbReference type="PANTHER" id="PTHR42998:SF1">
    <property type="entry name" value="TYPE I RESTRICTION ENZYME HINDI METHYLASE SUBUNIT"/>
    <property type="match status" value="1"/>
</dbReference>
<proteinExistence type="inferred from homology"/>
<comment type="similarity">
    <text evidence="1">Belongs to the N(4)/N(6)-methyltransferase family.</text>
</comment>
<evidence type="ECO:0000256" key="3">
    <source>
        <dbReference type="ARBA" id="ARBA00022603"/>
    </source>
</evidence>
<evidence type="ECO:0000256" key="5">
    <source>
        <dbReference type="ARBA" id="ARBA00022691"/>
    </source>
</evidence>
<evidence type="ECO:0000256" key="4">
    <source>
        <dbReference type="ARBA" id="ARBA00022679"/>
    </source>
</evidence>
<dbReference type="SUPFAM" id="SSF53335">
    <property type="entry name" value="S-adenosyl-L-methionine-dependent methyltransferases"/>
    <property type="match status" value="1"/>
</dbReference>
<dbReference type="GO" id="GO:0008168">
    <property type="term" value="F:methyltransferase activity"/>
    <property type="evidence" value="ECO:0007669"/>
    <property type="project" value="UniProtKB-KW"/>
</dbReference>
<evidence type="ECO:0000256" key="6">
    <source>
        <dbReference type="ARBA" id="ARBA00022747"/>
    </source>
</evidence>
<dbReference type="SUPFAM" id="SSF116734">
    <property type="entry name" value="DNA methylase specificity domain"/>
    <property type="match status" value="1"/>
</dbReference>
<dbReference type="PRINTS" id="PR00507">
    <property type="entry name" value="N12N6MTFRASE"/>
</dbReference>
<dbReference type="InterPro" id="IPR044946">
    <property type="entry name" value="Restrct_endonuc_typeI_TRD_sf"/>
</dbReference>
<organism evidence="11 12">
    <name type="scientific">Pasteurella oralis</name>
    <dbReference type="NCBI Taxonomy" id="1071947"/>
    <lineage>
        <taxon>Bacteria</taxon>
        <taxon>Pseudomonadati</taxon>
        <taxon>Pseudomonadota</taxon>
        <taxon>Gammaproteobacteria</taxon>
        <taxon>Pasteurellales</taxon>
        <taxon>Pasteurellaceae</taxon>
        <taxon>Pasteurella</taxon>
    </lineage>
</organism>
<keyword evidence="3 11" id="KW-0489">Methyltransferase</keyword>
<dbReference type="RefSeq" id="WP_379099859.1">
    <property type="nucleotide sequence ID" value="NZ_JBHUFP010000027.1"/>
</dbReference>
<evidence type="ECO:0000256" key="1">
    <source>
        <dbReference type="ARBA" id="ARBA00006594"/>
    </source>
</evidence>
<evidence type="ECO:0000313" key="11">
    <source>
        <dbReference type="EMBL" id="MFD1806993.1"/>
    </source>
</evidence>
<dbReference type="Pfam" id="PF13588">
    <property type="entry name" value="HSDR_N_2"/>
    <property type="match status" value="1"/>
</dbReference>
<evidence type="ECO:0000256" key="2">
    <source>
        <dbReference type="ARBA" id="ARBA00011900"/>
    </source>
</evidence>
<dbReference type="Gene3D" id="3.40.50.150">
    <property type="entry name" value="Vaccinia Virus protein VP39"/>
    <property type="match status" value="1"/>
</dbReference>
<dbReference type="Proteomes" id="UP001597420">
    <property type="component" value="Unassembled WGS sequence"/>
</dbReference>
<feature type="domain" description="DNA methylase adenine-specific" evidence="9">
    <location>
        <begin position="278"/>
        <end position="533"/>
    </location>
</feature>
<dbReference type="Pfam" id="PF02384">
    <property type="entry name" value="N6_Mtase"/>
    <property type="match status" value="1"/>
</dbReference>
<reference evidence="12" key="1">
    <citation type="journal article" date="2019" name="Int. J. Syst. Evol. Microbiol.">
        <title>The Global Catalogue of Microorganisms (GCM) 10K type strain sequencing project: providing services to taxonomists for standard genome sequencing and annotation.</title>
        <authorList>
            <consortium name="The Broad Institute Genomics Platform"/>
            <consortium name="The Broad Institute Genome Sequencing Center for Infectious Disease"/>
            <person name="Wu L."/>
            <person name="Ma J."/>
        </authorList>
    </citation>
    <scope>NUCLEOTIDE SEQUENCE [LARGE SCALE GENOMIC DNA]</scope>
    <source>
        <strain evidence="12">CCM 7950</strain>
    </source>
</reference>
<sequence>MINTETETVVKKIIPYLQRRGYDIVKDLNFETCIKLPERYSNGYVDILVTCGKKSPLFLIEAKRINKNLTQKDRDQAIEYARSKDINVLFVVITNGHDIQCFNVKNKNRILWDGKSQDKIPNKEQLKKVISTLKTNPDETNISISNDSSLPFRAGLALRQLNSLFYRCHSAIRKIEKNEENAFSDFSKLLFLKLLEEKSDLDEGFLLPYSYKFHELALKPDHEADQIKDSILNMIQYIVKQKSYGEVLEDKIKLKNPKTFKYIVKELSNVSFCDCSLDSKGAAFEYFVRATLKGKKLGQYFTPRELVEVMISIVGRNKIINSLLLGNQFKVLDPSCGTGGFLVFLMQDAINQINTKYNNREIQHHILQELTEKIKKDTFFGSDANEGVAASAKMNMIISGDGHTNIQHEDSLSLSAKNWNIDYPDCDLILTNPPFGTVETASLSKDDLKQFDIKNGKGQSLFIQKMIKCLKNGTGEICTVIDEGILNNDNSKPLRKWIMENCKIKAIVNLPSDTFKPNKINVRSSLLYLEKREMPDVDLDDNYSIPICSISSLGYLGSGEKIRGFDIKRLLNELSTELFNKESGTHRSGYNWESFDILAKEINEINSYRFDFKYWNLNVKDKILELEKKGKNISQINKIKTSRGKSPSADNYVDEKDGYAVVIKSGSNITKFGTVSIENSDWIEKSLYDEYIADAKTKGDNNALIKKGDILLSSTGDGTLGKSAVYELDIPAIADGHVTIIRVNQNEIDPYYLCDYLRNGFGNIQIERLYTGSTGMIELTPTQVDSIIVDIIPITEQRAISRKLRKLEKEYLNKIQKADEILAKAKKIMN</sequence>
<dbReference type="PROSITE" id="PS00092">
    <property type="entry name" value="N6_MTASE"/>
    <property type="match status" value="1"/>
</dbReference>
<dbReference type="InterPro" id="IPR029063">
    <property type="entry name" value="SAM-dependent_MTases_sf"/>
</dbReference>
<evidence type="ECO:0000313" key="12">
    <source>
        <dbReference type="Proteomes" id="UP001597420"/>
    </source>
</evidence>
<dbReference type="GO" id="GO:0032259">
    <property type="term" value="P:methylation"/>
    <property type="evidence" value="ECO:0007669"/>
    <property type="project" value="UniProtKB-KW"/>
</dbReference>
<accession>A0ABW4NWG4</accession>
<keyword evidence="7" id="KW-0238">DNA-binding</keyword>
<feature type="domain" description="Type I restriction enzyme R protein N-terminal" evidence="10">
    <location>
        <begin position="7"/>
        <end position="109"/>
    </location>
</feature>
<dbReference type="PANTHER" id="PTHR42998">
    <property type="entry name" value="TYPE I RESTRICTION ENZYME HINDVIIP M PROTEIN-RELATED"/>
    <property type="match status" value="1"/>
</dbReference>
<dbReference type="InterPro" id="IPR029464">
    <property type="entry name" value="HSDR_N"/>
</dbReference>
<dbReference type="Gene3D" id="1.20.1260.30">
    <property type="match status" value="1"/>
</dbReference>
<keyword evidence="5" id="KW-0949">S-adenosyl-L-methionine</keyword>
<keyword evidence="12" id="KW-1185">Reference proteome</keyword>
<dbReference type="EMBL" id="JBHUFP010000027">
    <property type="protein sequence ID" value="MFD1806993.1"/>
    <property type="molecule type" value="Genomic_DNA"/>
</dbReference>
<name>A0ABW4NWG4_9PAST</name>
<dbReference type="EC" id="2.1.1.72" evidence="2"/>
<evidence type="ECO:0000259" key="9">
    <source>
        <dbReference type="Pfam" id="PF02384"/>
    </source>
</evidence>